<feature type="domain" description="RRM" evidence="4">
    <location>
        <begin position="318"/>
        <end position="396"/>
    </location>
</feature>
<keyword evidence="1 2" id="KW-0694">RNA-binding</keyword>
<dbReference type="PANTHER" id="PTHR48027">
    <property type="entry name" value="HETEROGENEOUS NUCLEAR RIBONUCLEOPROTEIN 87F-RELATED"/>
    <property type="match status" value="1"/>
</dbReference>
<accession>A0ABR1Y2X6</accession>
<feature type="compositionally biased region" description="Basic and acidic residues" evidence="3">
    <location>
        <begin position="132"/>
        <end position="145"/>
    </location>
</feature>
<feature type="region of interest" description="Disordered" evidence="3">
    <location>
        <begin position="394"/>
        <end position="464"/>
    </location>
</feature>
<feature type="compositionally biased region" description="Acidic residues" evidence="3">
    <location>
        <begin position="89"/>
        <end position="101"/>
    </location>
</feature>
<feature type="compositionally biased region" description="Gly residues" evidence="3">
    <location>
        <begin position="400"/>
        <end position="449"/>
    </location>
</feature>
<feature type="compositionally biased region" description="Acidic residues" evidence="3">
    <location>
        <begin position="57"/>
        <end position="69"/>
    </location>
</feature>
<evidence type="ECO:0000256" key="1">
    <source>
        <dbReference type="ARBA" id="ARBA00022884"/>
    </source>
</evidence>
<reference evidence="5 6" key="1">
    <citation type="journal article" date="2022" name="G3 (Bethesda)">
        <title>Enemy or ally: a genomic approach to elucidate the lifestyle of Phyllosticta citrichinaensis.</title>
        <authorList>
            <person name="Buijs V.A."/>
            <person name="Groenewald J.Z."/>
            <person name="Haridas S."/>
            <person name="LaButti K.M."/>
            <person name="Lipzen A."/>
            <person name="Martin F.M."/>
            <person name="Barry K."/>
            <person name="Grigoriev I.V."/>
            <person name="Crous P.W."/>
            <person name="Seidl M.F."/>
        </authorList>
    </citation>
    <scope>NUCLEOTIDE SEQUENCE [LARGE SCALE GENOMIC DNA]</scope>
    <source>
        <strain evidence="5 6">CBS 129764</strain>
    </source>
</reference>
<dbReference type="SUPFAM" id="SSF54928">
    <property type="entry name" value="RNA-binding domain, RBD"/>
    <property type="match status" value="2"/>
</dbReference>
<dbReference type="SMART" id="SM00360">
    <property type="entry name" value="RRM"/>
    <property type="match status" value="2"/>
</dbReference>
<protein>
    <recommendedName>
        <fullName evidence="4">RRM domain-containing protein</fullName>
    </recommendedName>
</protein>
<feature type="domain" description="RRM" evidence="4">
    <location>
        <begin position="210"/>
        <end position="288"/>
    </location>
</feature>
<dbReference type="InterPro" id="IPR035979">
    <property type="entry name" value="RBD_domain_sf"/>
</dbReference>
<evidence type="ECO:0000256" key="2">
    <source>
        <dbReference type="PROSITE-ProRule" id="PRU00176"/>
    </source>
</evidence>
<evidence type="ECO:0000313" key="6">
    <source>
        <dbReference type="Proteomes" id="UP001456524"/>
    </source>
</evidence>
<gene>
    <name evidence="5" type="ORF">IWX90DRAFT_373891</name>
</gene>
<dbReference type="Gene3D" id="3.30.70.330">
    <property type="match status" value="2"/>
</dbReference>
<evidence type="ECO:0000259" key="4">
    <source>
        <dbReference type="PROSITE" id="PS50102"/>
    </source>
</evidence>
<feature type="compositionally biased region" description="Acidic residues" evidence="3">
    <location>
        <begin position="122"/>
        <end position="131"/>
    </location>
</feature>
<feature type="non-terminal residue" evidence="5">
    <location>
        <position position="1"/>
    </location>
</feature>
<dbReference type="InterPro" id="IPR000504">
    <property type="entry name" value="RRM_dom"/>
</dbReference>
<feature type="compositionally biased region" description="Acidic residues" evidence="3">
    <location>
        <begin position="147"/>
        <end position="156"/>
    </location>
</feature>
<feature type="region of interest" description="Disordered" evidence="3">
    <location>
        <begin position="283"/>
        <end position="313"/>
    </location>
</feature>
<feature type="non-terminal residue" evidence="5">
    <location>
        <position position="464"/>
    </location>
</feature>
<comment type="caution">
    <text evidence="5">The sequence shown here is derived from an EMBL/GenBank/DDBJ whole genome shotgun (WGS) entry which is preliminary data.</text>
</comment>
<dbReference type="EMBL" id="JBBWUH010000002">
    <property type="protein sequence ID" value="KAK8175520.1"/>
    <property type="molecule type" value="Genomic_DNA"/>
</dbReference>
<organism evidence="5 6">
    <name type="scientific">Phyllosticta citrichinensis</name>
    <dbReference type="NCBI Taxonomy" id="1130410"/>
    <lineage>
        <taxon>Eukaryota</taxon>
        <taxon>Fungi</taxon>
        <taxon>Dikarya</taxon>
        <taxon>Ascomycota</taxon>
        <taxon>Pezizomycotina</taxon>
        <taxon>Dothideomycetes</taxon>
        <taxon>Dothideomycetes incertae sedis</taxon>
        <taxon>Botryosphaeriales</taxon>
        <taxon>Phyllostictaceae</taxon>
        <taxon>Phyllosticta</taxon>
    </lineage>
</organism>
<proteinExistence type="predicted"/>
<dbReference type="PROSITE" id="PS50102">
    <property type="entry name" value="RRM"/>
    <property type="match status" value="2"/>
</dbReference>
<evidence type="ECO:0000313" key="5">
    <source>
        <dbReference type="EMBL" id="KAK8175520.1"/>
    </source>
</evidence>
<dbReference type="Proteomes" id="UP001456524">
    <property type="component" value="Unassembled WGS sequence"/>
</dbReference>
<keyword evidence="6" id="KW-1185">Reference proteome</keyword>
<dbReference type="InterPro" id="IPR052462">
    <property type="entry name" value="SLIRP/GR-RBP-like"/>
</dbReference>
<feature type="compositionally biased region" description="Acidic residues" evidence="3">
    <location>
        <begin position="168"/>
        <end position="178"/>
    </location>
</feature>
<evidence type="ECO:0000256" key="3">
    <source>
        <dbReference type="SAM" id="MobiDB-lite"/>
    </source>
</evidence>
<name>A0ABR1Y2X6_9PEZI</name>
<sequence length="464" mass="48439">KKVETPVKSKALSAVKDGRVTKKSQTPKSKSKETAKDVASKASKDKKSKKSKKEPTPEPESDSDEEMDSDSSASESESDSESSAGASESSDESDSDSESEDEKPAAKKAKATPAAKAKSDSESDSDDESSDEEAKPAAKKAKAESSDSSDSDESEDEKPAAKKAASSDDSDSDSDASSEEAAPSKKRKAEDEEKPAAKKSKTDVPANASANLFVGNLSWNVDEDWLAREFEEFGEISGCRIVTDRATGRSKGFGYVEYTNIEDAVKALKARKDYELDGRALNVDYSTPRPANDASGNGRDRANARANKFGDAPKDPSDTLFVGNLSFDASADDVQNLFAEYGSITRVSLPTDPDSGALKGFGYVGFSSIDEAKGAYEACFGAEIAGRAIRLDYATPRDNNGGGGGRGGFGGRGRGGPRGGGSFGGRGGGRGGPRGGFGARGGGRGGSFNRGGFSDFKGKKTTFD</sequence>
<dbReference type="InterPro" id="IPR012677">
    <property type="entry name" value="Nucleotide-bd_a/b_plait_sf"/>
</dbReference>
<feature type="region of interest" description="Disordered" evidence="3">
    <location>
        <begin position="1"/>
        <end position="208"/>
    </location>
</feature>
<feature type="compositionally biased region" description="Basic and acidic residues" evidence="3">
    <location>
        <begin position="30"/>
        <end position="45"/>
    </location>
</feature>
<feature type="compositionally biased region" description="Basic and acidic residues" evidence="3">
    <location>
        <begin position="188"/>
        <end position="202"/>
    </location>
</feature>
<dbReference type="Pfam" id="PF00076">
    <property type="entry name" value="RRM_1"/>
    <property type="match status" value="2"/>
</dbReference>
<feature type="compositionally biased region" description="Low complexity" evidence="3">
    <location>
        <begin position="70"/>
        <end position="88"/>
    </location>
</feature>